<dbReference type="Pfam" id="PF13579">
    <property type="entry name" value="Glyco_trans_4_4"/>
    <property type="match status" value="1"/>
</dbReference>
<proteinExistence type="predicted"/>
<name>A0A939G5T3_9BACT</name>
<gene>
    <name evidence="3" type="ORF">J2I48_08080</name>
</gene>
<dbReference type="RefSeq" id="WP_207334912.1">
    <property type="nucleotide sequence ID" value="NZ_JAFMYU010000005.1"/>
</dbReference>
<reference evidence="3 4" key="1">
    <citation type="submission" date="2021-03" db="EMBL/GenBank/DDBJ databases">
        <title>Fibrella sp. HMF5036 genome sequencing and assembly.</title>
        <authorList>
            <person name="Kang H."/>
            <person name="Kim H."/>
            <person name="Bae S."/>
            <person name="Joh K."/>
        </authorList>
    </citation>
    <scope>NUCLEOTIDE SEQUENCE [LARGE SCALE GENOMIC DNA]</scope>
    <source>
        <strain evidence="3 4">HMF5036</strain>
    </source>
</reference>
<evidence type="ECO:0000259" key="1">
    <source>
        <dbReference type="Pfam" id="PF00534"/>
    </source>
</evidence>
<dbReference type="GO" id="GO:0016758">
    <property type="term" value="F:hexosyltransferase activity"/>
    <property type="evidence" value="ECO:0007669"/>
    <property type="project" value="TreeGrafter"/>
</dbReference>
<dbReference type="CDD" id="cd03794">
    <property type="entry name" value="GT4_WbuB-like"/>
    <property type="match status" value="1"/>
</dbReference>
<feature type="domain" description="Glycosyl transferase family 1" evidence="1">
    <location>
        <begin position="216"/>
        <end position="382"/>
    </location>
</feature>
<comment type="caution">
    <text evidence="3">The sequence shown here is derived from an EMBL/GenBank/DDBJ whole genome shotgun (WGS) entry which is preliminary data.</text>
</comment>
<dbReference type="InterPro" id="IPR001296">
    <property type="entry name" value="Glyco_trans_1"/>
</dbReference>
<feature type="domain" description="Glycosyltransferase subfamily 4-like N-terminal" evidence="2">
    <location>
        <begin position="16"/>
        <end position="202"/>
    </location>
</feature>
<dbReference type="Proteomes" id="UP000664795">
    <property type="component" value="Unassembled WGS sequence"/>
</dbReference>
<dbReference type="Pfam" id="PF00534">
    <property type="entry name" value="Glycos_transf_1"/>
    <property type="match status" value="1"/>
</dbReference>
<dbReference type="PANTHER" id="PTHR45947:SF3">
    <property type="entry name" value="SULFOQUINOVOSYL TRANSFERASE SQD2"/>
    <property type="match status" value="1"/>
</dbReference>
<dbReference type="NCBIfam" id="NF007640">
    <property type="entry name" value="PRK10307.1"/>
    <property type="match status" value="1"/>
</dbReference>
<dbReference type="Gene3D" id="3.40.50.2000">
    <property type="entry name" value="Glycogen Phosphorylase B"/>
    <property type="match status" value="2"/>
</dbReference>
<organism evidence="3 4">
    <name type="scientific">Fibrella aquatilis</name>
    <dbReference type="NCBI Taxonomy" id="2817059"/>
    <lineage>
        <taxon>Bacteria</taxon>
        <taxon>Pseudomonadati</taxon>
        <taxon>Bacteroidota</taxon>
        <taxon>Cytophagia</taxon>
        <taxon>Cytophagales</taxon>
        <taxon>Spirosomataceae</taxon>
        <taxon>Fibrella</taxon>
    </lineage>
</organism>
<dbReference type="InterPro" id="IPR028098">
    <property type="entry name" value="Glyco_trans_4-like_N"/>
</dbReference>
<dbReference type="InterPro" id="IPR050194">
    <property type="entry name" value="Glycosyltransferase_grp1"/>
</dbReference>
<keyword evidence="4" id="KW-1185">Reference proteome</keyword>
<accession>A0A939G5T3</accession>
<evidence type="ECO:0000313" key="3">
    <source>
        <dbReference type="EMBL" id="MBO0930945.1"/>
    </source>
</evidence>
<evidence type="ECO:0000259" key="2">
    <source>
        <dbReference type="Pfam" id="PF13579"/>
    </source>
</evidence>
<evidence type="ECO:0000313" key="4">
    <source>
        <dbReference type="Proteomes" id="UP000664795"/>
    </source>
</evidence>
<dbReference type="AlphaFoldDB" id="A0A939G5T3"/>
<sequence length="414" mass="46771">MRILLYSISYSPEVAGSGRFNGELTKWLAEHGHEVDVITAHPYYPEWKVKDEYKGKGWFNEKSGTLTVYRTPLYVPEHVTGESRILHELSFAFNSLFHWIKLLFKHYDVFIGVCPPLQAGLVPYIFSRLKQTPFVFHIQDLQVDTARNLGMIKNRRLISFLDGIERYLLRNADRVSSISEGMKRNILSKGTPPERYRMVENWVNIDMFQPMSMEQSLRAELGFSSEDQLALYAGNIGEKQGLEVLVDAAVLLKNHPAIKIIVFGEGAARERLQEAARQQSLDNLLFFPILPYEQMPRVLAMADIHLVVQKRAASDLVMPSKLVGILAAGGASIVSADSGTSLSDVVLDNRLGWVIEPDQGDKLANAILMALHSPMLQQYKLNARTYAENHLSEHAILPRFEKMLIELVNGPKVI</sequence>
<dbReference type="PANTHER" id="PTHR45947">
    <property type="entry name" value="SULFOQUINOVOSYL TRANSFERASE SQD2"/>
    <property type="match status" value="1"/>
</dbReference>
<dbReference type="SUPFAM" id="SSF53756">
    <property type="entry name" value="UDP-Glycosyltransferase/glycogen phosphorylase"/>
    <property type="match status" value="1"/>
</dbReference>
<dbReference type="EMBL" id="JAFMYU010000005">
    <property type="protein sequence ID" value="MBO0930945.1"/>
    <property type="molecule type" value="Genomic_DNA"/>
</dbReference>
<protein>
    <submittedName>
        <fullName evidence="3">WcaI family glycosyltransferase</fullName>
    </submittedName>
</protein>